<organism evidence="8 9">
    <name type="scientific">Halobacteroides halobius (strain ATCC 35273 / DSM 5150 / MD-1)</name>
    <dbReference type="NCBI Taxonomy" id="748449"/>
    <lineage>
        <taxon>Bacteria</taxon>
        <taxon>Bacillati</taxon>
        <taxon>Bacillota</taxon>
        <taxon>Clostridia</taxon>
        <taxon>Halanaerobiales</taxon>
        <taxon>Halobacteroidaceae</taxon>
        <taxon>Halobacteroides</taxon>
    </lineage>
</organism>
<feature type="transmembrane region" description="Helical" evidence="5">
    <location>
        <begin position="299"/>
        <end position="320"/>
    </location>
</feature>
<feature type="domain" description="Methyl-accepting transducer" evidence="6">
    <location>
        <begin position="372"/>
        <end position="619"/>
    </location>
</feature>
<gene>
    <name evidence="8" type="ordered locus">Halha_2350</name>
</gene>
<dbReference type="PANTHER" id="PTHR32089:SF112">
    <property type="entry name" value="LYSOZYME-LIKE PROTEIN-RELATED"/>
    <property type="match status" value="1"/>
</dbReference>
<dbReference type="InterPro" id="IPR029151">
    <property type="entry name" value="Sensor-like_sf"/>
</dbReference>
<keyword evidence="5" id="KW-0812">Transmembrane</keyword>
<dbReference type="GO" id="GO:0007165">
    <property type="term" value="P:signal transduction"/>
    <property type="evidence" value="ECO:0007669"/>
    <property type="project" value="UniProtKB-KW"/>
</dbReference>
<dbReference type="Proteomes" id="UP000010880">
    <property type="component" value="Chromosome"/>
</dbReference>
<feature type="region of interest" description="Disordered" evidence="4">
    <location>
        <begin position="599"/>
        <end position="618"/>
    </location>
</feature>
<dbReference type="PROSITE" id="PS50111">
    <property type="entry name" value="CHEMOTAXIS_TRANSDUC_2"/>
    <property type="match status" value="1"/>
</dbReference>
<evidence type="ECO:0000313" key="9">
    <source>
        <dbReference type="Proteomes" id="UP000010880"/>
    </source>
</evidence>
<evidence type="ECO:0000256" key="4">
    <source>
        <dbReference type="SAM" id="MobiDB-lite"/>
    </source>
</evidence>
<keyword evidence="9" id="KW-1185">Reference proteome</keyword>
<name>L0KCV8_HALHC</name>
<dbReference type="Gene3D" id="1.10.287.950">
    <property type="entry name" value="Methyl-accepting chemotaxis protein"/>
    <property type="match status" value="1"/>
</dbReference>
<keyword evidence="5" id="KW-1133">Transmembrane helix</keyword>
<dbReference type="GO" id="GO:0016020">
    <property type="term" value="C:membrane"/>
    <property type="evidence" value="ECO:0007669"/>
    <property type="project" value="InterPro"/>
</dbReference>
<dbReference type="InterPro" id="IPR004089">
    <property type="entry name" value="MCPsignal_dom"/>
</dbReference>
<dbReference type="EMBL" id="CP003359">
    <property type="protein sequence ID" value="AGB42224.1"/>
    <property type="molecule type" value="Genomic_DNA"/>
</dbReference>
<dbReference type="Pfam" id="PF14827">
    <property type="entry name" value="dCache_3"/>
    <property type="match status" value="1"/>
</dbReference>
<dbReference type="SUPFAM" id="SSF103190">
    <property type="entry name" value="Sensory domain-like"/>
    <property type="match status" value="1"/>
</dbReference>
<dbReference type="CDD" id="cd06225">
    <property type="entry name" value="HAMP"/>
    <property type="match status" value="1"/>
</dbReference>
<dbReference type="eggNOG" id="COG0840">
    <property type="taxonomic scope" value="Bacteria"/>
</dbReference>
<dbReference type="AlphaFoldDB" id="L0KCV8"/>
<evidence type="ECO:0000313" key="8">
    <source>
        <dbReference type="EMBL" id="AGB42224.1"/>
    </source>
</evidence>
<dbReference type="RefSeq" id="WP_015327938.1">
    <property type="nucleotide sequence ID" value="NC_019978.1"/>
</dbReference>
<dbReference type="Pfam" id="PF00015">
    <property type="entry name" value="MCPsignal"/>
    <property type="match status" value="1"/>
</dbReference>
<dbReference type="PATRIC" id="fig|748449.3.peg.2270"/>
<dbReference type="InterPro" id="IPR003660">
    <property type="entry name" value="HAMP_dom"/>
</dbReference>
<evidence type="ECO:0000256" key="2">
    <source>
        <dbReference type="ARBA" id="ARBA00029447"/>
    </source>
</evidence>
<comment type="similarity">
    <text evidence="2">Belongs to the methyl-accepting chemotaxis (MCP) protein family.</text>
</comment>
<evidence type="ECO:0000256" key="3">
    <source>
        <dbReference type="PROSITE-ProRule" id="PRU00284"/>
    </source>
</evidence>
<evidence type="ECO:0000259" key="7">
    <source>
        <dbReference type="PROSITE" id="PS50885"/>
    </source>
</evidence>
<evidence type="ECO:0000256" key="1">
    <source>
        <dbReference type="ARBA" id="ARBA00023224"/>
    </source>
</evidence>
<dbReference type="SUPFAM" id="SSF58104">
    <property type="entry name" value="Methyl-accepting chemotaxis protein (MCP) signaling domain"/>
    <property type="match status" value="1"/>
</dbReference>
<dbReference type="HOGENOM" id="CLU_000445_107_19_9"/>
<evidence type="ECO:0000259" key="6">
    <source>
        <dbReference type="PROSITE" id="PS50111"/>
    </source>
</evidence>
<keyword evidence="1 3" id="KW-0807">Transducer</keyword>
<feature type="domain" description="HAMP" evidence="7">
    <location>
        <begin position="322"/>
        <end position="374"/>
    </location>
</feature>
<dbReference type="PANTHER" id="PTHR32089">
    <property type="entry name" value="METHYL-ACCEPTING CHEMOTAXIS PROTEIN MCPB"/>
    <property type="match status" value="1"/>
</dbReference>
<dbReference type="STRING" id="748449.Halha_2350"/>
<dbReference type="InterPro" id="IPR029150">
    <property type="entry name" value="dCache_3"/>
</dbReference>
<sequence length="648" mass="72678">MNLSKLRDMNIKKKILLLLLIIGGILIGLSSLVGRFQLNNLEEENLKTTSKKLKTELKDSINAKKKVWLTNSLQIANNPIIEEAMAKKDRKNSLKILEKYSQIFKKNTGFNNIKVHLIDKQLNSFVKSWNSESFGESLKYSDAYQKVKDSKEPLVTKEESPKGLRLKALYPVHYQEKFVGMVNFEGGLNSIKRTLKSNKIDFLYFLKNDYLNMAKGISDKAKIKGYTLSQKDVNQEFLSAVTSNLDLRKAIQSYHLTDDYLITAQKIKSVNGEEVGIYLLGQPKEVVMKTVNKSKGVVYWTYFFFLIIFILQLGAIFLFISKNINQPLDNLIDNINEFTDGNLKEKINIERKDEIGILGIKLEEMRGTLKEIIEDIFDKTEDLSAYSEELSASAEEGNATIETSNELVEDISANIEEISASTQEVTSFAQQSSSKTKIGSENIDETLTSIREIKQSTNQAVNIINELDNTSNEIGKIVEMINNIAEQTNLLALNASIEAARASSIENFNRDHKNEAGAGFAVVAEEIRELAEETNKATQEIANLITETQDKANNGLEAVKEVKDKALKGEKVAKETKKVLIGIKEASNETATQIEQTANATQDVAEKSEQVRSSSNNIENMSNEITNSSQELANMAQELQSLLDEFEV</sequence>
<dbReference type="CDD" id="cd11386">
    <property type="entry name" value="MCP_signal"/>
    <property type="match status" value="1"/>
</dbReference>
<dbReference type="PROSITE" id="PS50885">
    <property type="entry name" value="HAMP"/>
    <property type="match status" value="1"/>
</dbReference>
<evidence type="ECO:0000256" key="5">
    <source>
        <dbReference type="SAM" id="Phobius"/>
    </source>
</evidence>
<proteinExistence type="inferred from homology"/>
<dbReference type="Pfam" id="PF00672">
    <property type="entry name" value="HAMP"/>
    <property type="match status" value="1"/>
</dbReference>
<reference evidence="9" key="1">
    <citation type="submission" date="2012-02" db="EMBL/GenBank/DDBJ databases">
        <title>The complete genome of Halobacteroides halobius DSM 5150.</title>
        <authorList>
            <person name="Lucas S."/>
            <person name="Copeland A."/>
            <person name="Lapidus A."/>
            <person name="Glavina del Rio T."/>
            <person name="Dalin E."/>
            <person name="Tice H."/>
            <person name="Bruce D."/>
            <person name="Goodwin L."/>
            <person name="Pitluck S."/>
            <person name="Peters L."/>
            <person name="Mikhailova N."/>
            <person name="Gu W."/>
            <person name="Kyrpides N."/>
            <person name="Mavromatis K."/>
            <person name="Ivanova N."/>
            <person name="Brettin T."/>
            <person name="Detter J.C."/>
            <person name="Han C."/>
            <person name="Larimer F."/>
            <person name="Land M."/>
            <person name="Hauser L."/>
            <person name="Markowitz V."/>
            <person name="Cheng J.-F."/>
            <person name="Hugenholtz P."/>
            <person name="Woyke T."/>
            <person name="Wu D."/>
            <person name="Tindall B."/>
            <person name="Pomrenke H."/>
            <person name="Brambilla E."/>
            <person name="Klenk H.-P."/>
            <person name="Eisen J.A."/>
        </authorList>
    </citation>
    <scope>NUCLEOTIDE SEQUENCE [LARGE SCALE GENOMIC DNA]</scope>
    <source>
        <strain evidence="9">ATCC 35273 / DSM 5150 / MD-1</strain>
    </source>
</reference>
<keyword evidence="5" id="KW-0472">Membrane</keyword>
<dbReference type="KEGG" id="hhl:Halha_2350"/>
<accession>L0KCV8</accession>
<dbReference type="SMART" id="SM00304">
    <property type="entry name" value="HAMP"/>
    <property type="match status" value="1"/>
</dbReference>
<protein>
    <submittedName>
        <fullName evidence="8">Methyl-accepting chemotaxis protein</fullName>
    </submittedName>
</protein>
<dbReference type="SMART" id="SM00283">
    <property type="entry name" value="MA"/>
    <property type="match status" value="1"/>
</dbReference>